<dbReference type="InterPro" id="IPR000836">
    <property type="entry name" value="PRTase_dom"/>
</dbReference>
<dbReference type="InterPro" id="IPR051910">
    <property type="entry name" value="ComF/GntX_DNA_util-trans"/>
</dbReference>
<dbReference type="InterPro" id="IPR029057">
    <property type="entry name" value="PRTase-like"/>
</dbReference>
<evidence type="ECO:0000313" key="3">
    <source>
        <dbReference type="EMBL" id="GAO29192.1"/>
    </source>
</evidence>
<sequence>MQLLKKLRLKPWMDGLLAILYPEICMNCQELLNQHERYLCRPCITRLPLTGFEHSRDNPVSQTFWGRTPVHFAAAIYHYRKEETLQRLIGRLKYHRDPGTGVFLGQLCGKILRNAKDFSQPDYLIPVPLHPRRQRKRGYNQCEMIARGLSEVLDIPLETSLLKRRVFNASQTTKGRYERWQNVEGIFEMGKATDAFHNKHLLVVDDIITTGATLEACCSELSQIPGSTISVVTVGYANRY</sequence>
<evidence type="ECO:0000256" key="1">
    <source>
        <dbReference type="ARBA" id="ARBA00008007"/>
    </source>
</evidence>
<dbReference type="Proteomes" id="UP000032900">
    <property type="component" value="Unassembled WGS sequence"/>
</dbReference>
<comment type="similarity">
    <text evidence="1">Belongs to the ComF/GntX family.</text>
</comment>
<gene>
    <name evidence="3" type="ORF">JCM15548_11357</name>
</gene>
<accession>A0A0E9LUC7</accession>
<proteinExistence type="inferred from homology"/>
<keyword evidence="4" id="KW-1185">Reference proteome</keyword>
<keyword evidence="3" id="KW-0808">Transferase</keyword>
<reference evidence="3 4" key="1">
    <citation type="journal article" date="2015" name="Microbes Environ.">
        <title>Distribution and evolution of nitrogen fixation genes in the phylum bacteroidetes.</title>
        <authorList>
            <person name="Inoue J."/>
            <person name="Oshima K."/>
            <person name="Suda W."/>
            <person name="Sakamoto M."/>
            <person name="Iino T."/>
            <person name="Noda S."/>
            <person name="Hongoh Y."/>
            <person name="Hattori M."/>
            <person name="Ohkuma M."/>
        </authorList>
    </citation>
    <scope>NUCLEOTIDE SEQUENCE [LARGE SCALE GENOMIC DNA]</scope>
    <source>
        <strain evidence="3">JCM 15548</strain>
    </source>
</reference>
<dbReference type="Pfam" id="PF00156">
    <property type="entry name" value="Pribosyltran"/>
    <property type="match status" value="1"/>
</dbReference>
<comment type="caution">
    <text evidence="3">The sequence shown here is derived from an EMBL/GenBank/DDBJ whole genome shotgun (WGS) entry which is preliminary data.</text>
</comment>
<dbReference type="Gene3D" id="3.40.50.2020">
    <property type="match status" value="1"/>
</dbReference>
<dbReference type="AlphaFoldDB" id="A0A0E9LUC7"/>
<evidence type="ECO:0000259" key="2">
    <source>
        <dbReference type="Pfam" id="PF00156"/>
    </source>
</evidence>
<dbReference type="GO" id="GO:0016757">
    <property type="term" value="F:glycosyltransferase activity"/>
    <property type="evidence" value="ECO:0007669"/>
    <property type="project" value="UniProtKB-KW"/>
</dbReference>
<evidence type="ECO:0000313" key="4">
    <source>
        <dbReference type="Proteomes" id="UP000032900"/>
    </source>
</evidence>
<dbReference type="RefSeq" id="WP_062123186.1">
    <property type="nucleotide sequence ID" value="NZ_BAZW01000007.1"/>
</dbReference>
<dbReference type="PANTHER" id="PTHR47505:SF1">
    <property type="entry name" value="DNA UTILIZATION PROTEIN YHGH"/>
    <property type="match status" value="1"/>
</dbReference>
<organism evidence="3 4">
    <name type="scientific">Geofilum rubicundum JCM 15548</name>
    <dbReference type="NCBI Taxonomy" id="1236989"/>
    <lineage>
        <taxon>Bacteria</taxon>
        <taxon>Pseudomonadati</taxon>
        <taxon>Bacteroidota</taxon>
        <taxon>Bacteroidia</taxon>
        <taxon>Marinilabiliales</taxon>
        <taxon>Marinilabiliaceae</taxon>
        <taxon>Geofilum</taxon>
    </lineage>
</organism>
<dbReference type="STRING" id="1236989.JCM15548_11357"/>
<dbReference type="CDD" id="cd06223">
    <property type="entry name" value="PRTases_typeI"/>
    <property type="match status" value="1"/>
</dbReference>
<feature type="domain" description="Phosphoribosyltransferase" evidence="2">
    <location>
        <begin position="142"/>
        <end position="233"/>
    </location>
</feature>
<protein>
    <submittedName>
        <fullName evidence="3">Competence protein F homolog, phosphoribosyltransferase domain</fullName>
    </submittedName>
</protein>
<dbReference type="OrthoDB" id="9779910at2"/>
<keyword evidence="3" id="KW-0328">Glycosyltransferase</keyword>
<name>A0A0E9LUC7_9BACT</name>
<dbReference type="EMBL" id="BAZW01000007">
    <property type="protein sequence ID" value="GAO29192.1"/>
    <property type="molecule type" value="Genomic_DNA"/>
</dbReference>
<dbReference type="SUPFAM" id="SSF53271">
    <property type="entry name" value="PRTase-like"/>
    <property type="match status" value="1"/>
</dbReference>
<dbReference type="PANTHER" id="PTHR47505">
    <property type="entry name" value="DNA UTILIZATION PROTEIN YHGH"/>
    <property type="match status" value="1"/>
</dbReference>